<name>A0A7W4UVJ0_LEIAQ</name>
<dbReference type="Proteomes" id="UP000538196">
    <property type="component" value="Unassembled WGS sequence"/>
</dbReference>
<dbReference type="EMBL" id="JACHVP010000001">
    <property type="protein sequence ID" value="MBB2967075.1"/>
    <property type="molecule type" value="Genomic_DNA"/>
</dbReference>
<accession>A0A7W4UVJ0</accession>
<reference evidence="1 2" key="1">
    <citation type="submission" date="2020-08" db="EMBL/GenBank/DDBJ databases">
        <title>Sequencing the genomes of 1000 actinobacteria strains.</title>
        <authorList>
            <person name="Klenk H.-P."/>
        </authorList>
    </citation>
    <scope>NUCLEOTIDE SEQUENCE [LARGE SCALE GENOMIC DNA]</scope>
    <source>
        <strain evidence="1 2">DSM 20146</strain>
    </source>
</reference>
<gene>
    <name evidence="1" type="ORF">FHX33_001807</name>
</gene>
<dbReference type="RefSeq" id="WP_021764258.1">
    <property type="nucleotide sequence ID" value="NZ_JACHVP010000001.1"/>
</dbReference>
<keyword evidence="2" id="KW-1185">Reference proteome</keyword>
<comment type="caution">
    <text evidence="1">The sequence shown here is derived from an EMBL/GenBank/DDBJ whole genome shotgun (WGS) entry which is preliminary data.</text>
</comment>
<evidence type="ECO:0000313" key="1">
    <source>
        <dbReference type="EMBL" id="MBB2967075.1"/>
    </source>
</evidence>
<sequence>MDRRLSAAIVAYIWGEGSPLPGRHPERVPDPDLRARVEAVIRRLDAIRPDETARDLLTWADGQAAAVAAVSGGLAPEAVRALRDLLSWEWR</sequence>
<organism evidence="1 2">
    <name type="scientific">Leifsonia aquatica</name>
    <name type="common">Corynebacterium aquaticum</name>
    <dbReference type="NCBI Taxonomy" id="144185"/>
    <lineage>
        <taxon>Bacteria</taxon>
        <taxon>Bacillati</taxon>
        <taxon>Actinomycetota</taxon>
        <taxon>Actinomycetes</taxon>
        <taxon>Micrococcales</taxon>
        <taxon>Microbacteriaceae</taxon>
        <taxon>Leifsonia</taxon>
    </lineage>
</organism>
<dbReference type="AlphaFoldDB" id="A0A7W4UVJ0"/>
<proteinExistence type="predicted"/>
<evidence type="ECO:0000313" key="2">
    <source>
        <dbReference type="Proteomes" id="UP000538196"/>
    </source>
</evidence>
<protein>
    <submittedName>
        <fullName evidence="1">Uncharacterized protein</fullName>
    </submittedName>
</protein>